<dbReference type="EMBL" id="AQPH01000064">
    <property type="protein sequence ID" value="EPY00854.1"/>
    <property type="molecule type" value="Genomic_DNA"/>
</dbReference>
<dbReference type="Proteomes" id="UP000015350">
    <property type="component" value="Unassembled WGS sequence"/>
</dbReference>
<comment type="caution">
    <text evidence="1">The sequence shown here is derived from an EMBL/GenBank/DDBJ whole genome shotgun (WGS) entry which is preliminary data.</text>
</comment>
<dbReference type="RefSeq" id="WP_021133057.1">
    <property type="nucleotide sequence ID" value="NZ_AQPH01000064.1"/>
</dbReference>
<organism evidence="1 2">
    <name type="scientific">Magnetospirillum fulvum MGU-K5</name>
    <dbReference type="NCBI Taxonomy" id="1316936"/>
    <lineage>
        <taxon>Bacteria</taxon>
        <taxon>Pseudomonadati</taxon>
        <taxon>Pseudomonadota</taxon>
        <taxon>Alphaproteobacteria</taxon>
        <taxon>Rhodospirillales</taxon>
        <taxon>Rhodospirillaceae</taxon>
        <taxon>Magnetospirillum</taxon>
    </lineage>
</organism>
<proteinExistence type="predicted"/>
<sequence>RALGQATGDWRALHVLVEACGFKALTPEEAVCAEFGALHAVRRRIDQRARELTGDMEDLVGGLLGKMKRNGGAL</sequence>
<reference evidence="1 2" key="1">
    <citation type="submission" date="2013-04" db="EMBL/GenBank/DDBJ databases">
        <authorList>
            <person name="Kuznetsov B."/>
            <person name="Ivanovsky R."/>
        </authorList>
    </citation>
    <scope>NUCLEOTIDE SEQUENCE [LARGE SCALE GENOMIC DNA]</scope>
    <source>
        <strain evidence="1 2">MGU-K5</strain>
    </source>
</reference>
<feature type="non-terminal residue" evidence="1">
    <location>
        <position position="1"/>
    </location>
</feature>
<evidence type="ECO:0000313" key="1">
    <source>
        <dbReference type="EMBL" id="EPY00854.1"/>
    </source>
</evidence>
<name>S9S866_MAGFU</name>
<protein>
    <submittedName>
        <fullName evidence="1">Uncharacterized protein</fullName>
    </submittedName>
</protein>
<evidence type="ECO:0000313" key="2">
    <source>
        <dbReference type="Proteomes" id="UP000015350"/>
    </source>
</evidence>
<dbReference type="AlphaFoldDB" id="S9S866"/>
<accession>S9S866</accession>
<gene>
    <name evidence="1" type="ORF">K678_13840</name>
</gene>